<organism evidence="1 2">
    <name type="scientific">Rothia koreensis</name>
    <dbReference type="NCBI Taxonomy" id="592378"/>
    <lineage>
        <taxon>Bacteria</taxon>
        <taxon>Bacillati</taxon>
        <taxon>Actinomycetota</taxon>
        <taxon>Actinomycetes</taxon>
        <taxon>Micrococcales</taxon>
        <taxon>Micrococcaceae</taxon>
        <taxon>Rothia</taxon>
    </lineage>
</organism>
<evidence type="ECO:0000313" key="1">
    <source>
        <dbReference type="EMBL" id="MUN55052.1"/>
    </source>
</evidence>
<dbReference type="OrthoDB" id="9795085at2"/>
<dbReference type="GO" id="GO:0032259">
    <property type="term" value="P:methylation"/>
    <property type="evidence" value="ECO:0007669"/>
    <property type="project" value="UniProtKB-KW"/>
</dbReference>
<comment type="caution">
    <text evidence="1">The sequence shown here is derived from an EMBL/GenBank/DDBJ whole genome shotgun (WGS) entry which is preliminary data.</text>
</comment>
<dbReference type="CDD" id="cd02440">
    <property type="entry name" value="AdoMet_MTases"/>
    <property type="match status" value="1"/>
</dbReference>
<dbReference type="AlphaFoldDB" id="A0A7K1LJG0"/>
<dbReference type="SUPFAM" id="SSF53335">
    <property type="entry name" value="S-adenosyl-L-methionine-dependent methyltransferases"/>
    <property type="match status" value="1"/>
</dbReference>
<keyword evidence="1" id="KW-0489">Methyltransferase</keyword>
<protein>
    <submittedName>
        <fullName evidence="1">Methyltransferase domain-containing protein</fullName>
    </submittedName>
</protein>
<dbReference type="Gene3D" id="3.40.50.150">
    <property type="entry name" value="Vaccinia Virus protein VP39"/>
    <property type="match status" value="1"/>
</dbReference>
<keyword evidence="2" id="KW-1185">Reference proteome</keyword>
<dbReference type="PANTHER" id="PTHR43861">
    <property type="entry name" value="TRANS-ACONITATE 2-METHYLTRANSFERASE-RELATED"/>
    <property type="match status" value="1"/>
</dbReference>
<dbReference type="EMBL" id="WOGT01000003">
    <property type="protein sequence ID" value="MUN55052.1"/>
    <property type="molecule type" value="Genomic_DNA"/>
</dbReference>
<dbReference type="InterPro" id="IPR023149">
    <property type="entry name" value="Trans_acon_MeTrfase_C"/>
</dbReference>
<dbReference type="InterPro" id="IPR029063">
    <property type="entry name" value="SAM-dependent_MTases_sf"/>
</dbReference>
<dbReference type="Proteomes" id="UP000462152">
    <property type="component" value="Unassembled WGS sequence"/>
</dbReference>
<dbReference type="RefSeq" id="WP_129315412.1">
    <property type="nucleotide sequence ID" value="NZ_NOIQ01000007.1"/>
</dbReference>
<accession>A0A7K1LJG0</accession>
<evidence type="ECO:0000313" key="2">
    <source>
        <dbReference type="Proteomes" id="UP000462152"/>
    </source>
</evidence>
<sequence>MSDTTPAPAAGAERTRWNPESYLEFGDQRSRPLTDLLRRVPLSRAESVVDLGCGPGNDVPVIQQIWPEAIVHGVDSSQDMIDAARAAGAPGSDYEHSDVRDWLRARQENGWTHEEPRLIVSNALFQWVDGHLDWLPDVADLVPEGGVFAFQVPGNFNAPSHTLLRETAAQPAYARHITEKLRDTVIGAQEYLSVLSRPGWSVDAWETTYLHVLPGEDAVFRWISSTGARPVLNALPEPEKSAFVEEYKATLREAYPTEAYGTVLPFRRIFVVATRLAER</sequence>
<dbReference type="Gene3D" id="1.10.150.290">
    <property type="entry name" value="S-adenosyl-L-methionine-dependent methyltransferases"/>
    <property type="match status" value="1"/>
</dbReference>
<proteinExistence type="predicted"/>
<gene>
    <name evidence="1" type="ORF">GMA10_07495</name>
</gene>
<dbReference type="GO" id="GO:0030798">
    <property type="term" value="F:trans-aconitate 2-methyltransferase activity"/>
    <property type="evidence" value="ECO:0007669"/>
    <property type="project" value="InterPro"/>
</dbReference>
<keyword evidence="1" id="KW-0808">Transferase</keyword>
<reference evidence="1 2" key="1">
    <citation type="submission" date="2019-12" db="EMBL/GenBank/DDBJ databases">
        <authorList>
            <person name="Li J."/>
            <person name="Shi Y."/>
            <person name="Xu G."/>
            <person name="Xiao D."/>
            <person name="Ran X."/>
        </authorList>
    </citation>
    <scope>NUCLEOTIDE SEQUENCE [LARGE SCALE GENOMIC DNA]</scope>
    <source>
        <strain evidence="1 2">JCM 15915</strain>
    </source>
</reference>
<dbReference type="Pfam" id="PF13489">
    <property type="entry name" value="Methyltransf_23"/>
    <property type="match status" value="1"/>
</dbReference>
<name>A0A7K1LJG0_9MICC</name>
<dbReference type="PANTHER" id="PTHR43861:SF1">
    <property type="entry name" value="TRANS-ACONITATE 2-METHYLTRANSFERASE"/>
    <property type="match status" value="1"/>
</dbReference>